<dbReference type="Proteomes" id="UP001054837">
    <property type="component" value="Unassembled WGS sequence"/>
</dbReference>
<protein>
    <submittedName>
        <fullName evidence="1">Uncharacterized protein</fullName>
    </submittedName>
</protein>
<sequence length="112" mass="13151">MSTDITVTNLRLHLHLRRHRQYVHLPSFFSTFPNRPFFFSFLSDHPLPSPFSRFLISLSHQPFRHQEKCSYAKLHYLCHRKIWTDCVVGVVRAFCCASAFLSSVSWPNFGHG</sequence>
<accession>A0AAV4QD65</accession>
<proteinExistence type="predicted"/>
<evidence type="ECO:0000313" key="1">
    <source>
        <dbReference type="EMBL" id="GIY05975.1"/>
    </source>
</evidence>
<dbReference type="AlphaFoldDB" id="A0AAV4QD65"/>
<organism evidence="1 2">
    <name type="scientific">Caerostris darwini</name>
    <dbReference type="NCBI Taxonomy" id="1538125"/>
    <lineage>
        <taxon>Eukaryota</taxon>
        <taxon>Metazoa</taxon>
        <taxon>Ecdysozoa</taxon>
        <taxon>Arthropoda</taxon>
        <taxon>Chelicerata</taxon>
        <taxon>Arachnida</taxon>
        <taxon>Araneae</taxon>
        <taxon>Araneomorphae</taxon>
        <taxon>Entelegynae</taxon>
        <taxon>Araneoidea</taxon>
        <taxon>Araneidae</taxon>
        <taxon>Caerostris</taxon>
    </lineage>
</organism>
<keyword evidence="2" id="KW-1185">Reference proteome</keyword>
<evidence type="ECO:0000313" key="2">
    <source>
        <dbReference type="Proteomes" id="UP001054837"/>
    </source>
</evidence>
<reference evidence="1 2" key="1">
    <citation type="submission" date="2021-06" db="EMBL/GenBank/DDBJ databases">
        <title>Caerostris darwini draft genome.</title>
        <authorList>
            <person name="Kono N."/>
            <person name="Arakawa K."/>
        </authorList>
    </citation>
    <scope>NUCLEOTIDE SEQUENCE [LARGE SCALE GENOMIC DNA]</scope>
</reference>
<name>A0AAV4QD65_9ARAC</name>
<comment type="caution">
    <text evidence="1">The sequence shown here is derived from an EMBL/GenBank/DDBJ whole genome shotgun (WGS) entry which is preliminary data.</text>
</comment>
<dbReference type="EMBL" id="BPLQ01004155">
    <property type="protein sequence ID" value="GIY05975.1"/>
    <property type="molecule type" value="Genomic_DNA"/>
</dbReference>
<gene>
    <name evidence="1" type="ORF">CDAR_297161</name>
</gene>